<evidence type="ECO:0000256" key="1">
    <source>
        <dbReference type="ARBA" id="ARBA00005820"/>
    </source>
</evidence>
<dbReference type="PANTHER" id="PTHR35807">
    <property type="entry name" value="TRANSCRIPTIONAL REGULATOR REDD-RELATED"/>
    <property type="match status" value="1"/>
</dbReference>
<dbReference type="InterPro" id="IPR051677">
    <property type="entry name" value="AfsR-DnrI-RedD_regulator"/>
</dbReference>
<evidence type="ECO:0000256" key="3">
    <source>
        <dbReference type="ARBA" id="ARBA00023125"/>
    </source>
</evidence>
<dbReference type="SUPFAM" id="SSF48452">
    <property type="entry name" value="TPR-like"/>
    <property type="match status" value="1"/>
</dbReference>
<dbReference type="SMART" id="SM00862">
    <property type="entry name" value="Trans_reg_C"/>
    <property type="match status" value="1"/>
</dbReference>
<dbReference type="InterPro" id="IPR027417">
    <property type="entry name" value="P-loop_NTPase"/>
</dbReference>
<dbReference type="Pfam" id="PF03704">
    <property type="entry name" value="BTAD"/>
    <property type="match status" value="1"/>
</dbReference>
<comment type="similarity">
    <text evidence="1">Belongs to the AfsR/DnrI/RedD regulatory family.</text>
</comment>
<keyword evidence="3" id="KW-0238">DNA-binding</keyword>
<dbReference type="RefSeq" id="WP_380729698.1">
    <property type="nucleotide sequence ID" value="NZ_JBHTLK010000323.1"/>
</dbReference>
<dbReference type="Pfam" id="PF00486">
    <property type="entry name" value="Trans_reg_C"/>
    <property type="match status" value="1"/>
</dbReference>
<evidence type="ECO:0000256" key="2">
    <source>
        <dbReference type="ARBA" id="ARBA00023015"/>
    </source>
</evidence>
<protein>
    <submittedName>
        <fullName evidence="8">BTAD domain-containing putative transcriptional regulator</fullName>
    </submittedName>
</protein>
<gene>
    <name evidence="8" type="ORF">ACFQ3T_33610</name>
</gene>
<dbReference type="InterPro" id="IPR005158">
    <property type="entry name" value="BTAD"/>
</dbReference>
<evidence type="ECO:0000313" key="8">
    <source>
        <dbReference type="EMBL" id="MFD1152103.1"/>
    </source>
</evidence>
<sequence>MYFEVFGAVEVVASDGTRTPLAARKPRLVLACLLLHAGEPVSVDRLVAALWGDHPPRSAAGNVKTYVWQLRRLLAGDRADDRAGDRADDRAGGRSDDGAPPIDNDGNGYRLRVGRARVAHLLFADRVAAGCRERAEGDPRRAAEVLSGALALWRGDPFPELAGPDVDAVRARLADHRLTGHEHLARALLDLDRPDEAVAALRGLVAEHPFREHLQATMVTALHRAGRSGEALTLFEHVRRTLDRELGVLPGPELRGAHLAVLGDDAEAPAAPARRVAPAQLPTAPRGFVGRDDVLRAMDALVDDPDPAPFVLTGTAGVGKSALALHWAHRVRSRFPDGQLFVGLRAHAAGPPLGPRQALEQLLHALAVDQTHRPSGVDAAAAALRSALADRRVLVVLDDAEDAAQVRPLL</sequence>
<feature type="region of interest" description="Disordered" evidence="5">
    <location>
        <begin position="81"/>
        <end position="107"/>
    </location>
</feature>
<dbReference type="Proteomes" id="UP001597168">
    <property type="component" value="Unassembled WGS sequence"/>
</dbReference>
<accession>A0ABW3R4W4</accession>
<keyword evidence="2" id="KW-0805">Transcription regulation</keyword>
<dbReference type="Gene3D" id="1.10.10.10">
    <property type="entry name" value="Winged helix-like DNA-binding domain superfamily/Winged helix DNA-binding domain"/>
    <property type="match status" value="1"/>
</dbReference>
<proteinExistence type="inferred from homology"/>
<dbReference type="CDD" id="cd15831">
    <property type="entry name" value="BTAD"/>
    <property type="match status" value="1"/>
</dbReference>
<dbReference type="EMBL" id="JBHTLK010000323">
    <property type="protein sequence ID" value="MFD1152103.1"/>
    <property type="molecule type" value="Genomic_DNA"/>
</dbReference>
<comment type="caution">
    <text evidence="8">The sequence shown here is derived from an EMBL/GenBank/DDBJ whole genome shotgun (WGS) entry which is preliminary data.</text>
</comment>
<keyword evidence="4" id="KW-0804">Transcription</keyword>
<dbReference type="InterPro" id="IPR016032">
    <property type="entry name" value="Sig_transdc_resp-reg_C-effctor"/>
</dbReference>
<evidence type="ECO:0000259" key="6">
    <source>
        <dbReference type="SMART" id="SM00862"/>
    </source>
</evidence>
<name>A0ABW3R4W4_9PSEU</name>
<dbReference type="InterPro" id="IPR041664">
    <property type="entry name" value="AAA_16"/>
</dbReference>
<dbReference type="Gene3D" id="3.40.50.300">
    <property type="entry name" value="P-loop containing nucleotide triphosphate hydrolases"/>
    <property type="match status" value="1"/>
</dbReference>
<dbReference type="InterPro" id="IPR001867">
    <property type="entry name" value="OmpR/PhoB-type_DNA-bd"/>
</dbReference>
<keyword evidence="9" id="KW-1185">Reference proteome</keyword>
<evidence type="ECO:0000313" key="9">
    <source>
        <dbReference type="Proteomes" id="UP001597168"/>
    </source>
</evidence>
<feature type="domain" description="OmpR/PhoB-type" evidence="6">
    <location>
        <begin position="16"/>
        <end position="111"/>
    </location>
</feature>
<feature type="domain" description="Bacterial transcriptional activator" evidence="7">
    <location>
        <begin position="118"/>
        <end position="262"/>
    </location>
</feature>
<dbReference type="InterPro" id="IPR011990">
    <property type="entry name" value="TPR-like_helical_dom_sf"/>
</dbReference>
<dbReference type="SMART" id="SM01043">
    <property type="entry name" value="BTAD"/>
    <property type="match status" value="1"/>
</dbReference>
<dbReference type="PANTHER" id="PTHR35807:SF1">
    <property type="entry name" value="TRANSCRIPTIONAL REGULATOR REDD"/>
    <property type="match status" value="1"/>
</dbReference>
<evidence type="ECO:0000256" key="5">
    <source>
        <dbReference type="SAM" id="MobiDB-lite"/>
    </source>
</evidence>
<feature type="non-terminal residue" evidence="8">
    <location>
        <position position="410"/>
    </location>
</feature>
<evidence type="ECO:0000256" key="4">
    <source>
        <dbReference type="ARBA" id="ARBA00023163"/>
    </source>
</evidence>
<dbReference type="SUPFAM" id="SSF52540">
    <property type="entry name" value="P-loop containing nucleoside triphosphate hydrolases"/>
    <property type="match status" value="1"/>
</dbReference>
<dbReference type="Gene3D" id="1.25.40.10">
    <property type="entry name" value="Tetratricopeptide repeat domain"/>
    <property type="match status" value="1"/>
</dbReference>
<evidence type="ECO:0000259" key="7">
    <source>
        <dbReference type="SMART" id="SM01043"/>
    </source>
</evidence>
<feature type="compositionally biased region" description="Basic and acidic residues" evidence="5">
    <location>
        <begin position="81"/>
        <end position="97"/>
    </location>
</feature>
<dbReference type="SUPFAM" id="SSF46894">
    <property type="entry name" value="C-terminal effector domain of the bipartite response regulators"/>
    <property type="match status" value="1"/>
</dbReference>
<reference evidence="9" key="1">
    <citation type="journal article" date="2019" name="Int. J. Syst. Evol. Microbiol.">
        <title>The Global Catalogue of Microorganisms (GCM) 10K type strain sequencing project: providing services to taxonomists for standard genome sequencing and annotation.</title>
        <authorList>
            <consortium name="The Broad Institute Genomics Platform"/>
            <consortium name="The Broad Institute Genome Sequencing Center for Infectious Disease"/>
            <person name="Wu L."/>
            <person name="Ma J."/>
        </authorList>
    </citation>
    <scope>NUCLEOTIDE SEQUENCE [LARGE SCALE GENOMIC DNA]</scope>
    <source>
        <strain evidence="9">CCUG 60214</strain>
    </source>
</reference>
<dbReference type="Pfam" id="PF13191">
    <property type="entry name" value="AAA_16"/>
    <property type="match status" value="1"/>
</dbReference>
<organism evidence="8 9">
    <name type="scientific">Saccharothrix hoggarensis</name>
    <dbReference type="NCBI Taxonomy" id="913853"/>
    <lineage>
        <taxon>Bacteria</taxon>
        <taxon>Bacillati</taxon>
        <taxon>Actinomycetota</taxon>
        <taxon>Actinomycetes</taxon>
        <taxon>Pseudonocardiales</taxon>
        <taxon>Pseudonocardiaceae</taxon>
        <taxon>Saccharothrix</taxon>
    </lineage>
</organism>
<dbReference type="InterPro" id="IPR036388">
    <property type="entry name" value="WH-like_DNA-bd_sf"/>
</dbReference>